<evidence type="ECO:0000313" key="1">
    <source>
        <dbReference type="EMBL" id="KAI3732808.1"/>
    </source>
</evidence>
<proteinExistence type="predicted"/>
<organism evidence="1 2">
    <name type="scientific">Smallanthus sonchifolius</name>
    <dbReference type="NCBI Taxonomy" id="185202"/>
    <lineage>
        <taxon>Eukaryota</taxon>
        <taxon>Viridiplantae</taxon>
        <taxon>Streptophyta</taxon>
        <taxon>Embryophyta</taxon>
        <taxon>Tracheophyta</taxon>
        <taxon>Spermatophyta</taxon>
        <taxon>Magnoliopsida</taxon>
        <taxon>eudicotyledons</taxon>
        <taxon>Gunneridae</taxon>
        <taxon>Pentapetalae</taxon>
        <taxon>asterids</taxon>
        <taxon>campanulids</taxon>
        <taxon>Asterales</taxon>
        <taxon>Asteraceae</taxon>
        <taxon>Asteroideae</taxon>
        <taxon>Heliantheae alliance</taxon>
        <taxon>Millerieae</taxon>
        <taxon>Smallanthus</taxon>
    </lineage>
</organism>
<accession>A0ACB9CEX1</accession>
<sequence>MPNVISMIKDTTRQRIDLVPDAQPVAKAPYRLALVDMKELMAQLDELLEKGFIQPSISPWGALVLFVKKNDGSMRMCIYYCEFNKQTVKNKYPLPRIDDLFDQLQGASWFSKVDLRSGYHQLKVREEDIPKTAFRTRYGHFEFHVMSFRLTNALAAFMDLMNRVCRPMLDRSVMVFIDDILIYSKNEGDHACHLKEVLEALKKEKLYAKFSKCAFWLREKIASPLTKLTRKEVKYEWGSTQDEAFKELKEKLTKAPVLAHPEGNENLVVYSDASGQVLGCVLMQRGRVIAYASRQLKVHEVNYPTRDLELAAVVFALKI</sequence>
<reference evidence="2" key="1">
    <citation type="journal article" date="2022" name="Mol. Ecol. Resour.">
        <title>The genomes of chicory, endive, great burdock and yacon provide insights into Asteraceae palaeo-polyploidization history and plant inulin production.</title>
        <authorList>
            <person name="Fan W."/>
            <person name="Wang S."/>
            <person name="Wang H."/>
            <person name="Wang A."/>
            <person name="Jiang F."/>
            <person name="Liu H."/>
            <person name="Zhao H."/>
            <person name="Xu D."/>
            <person name="Zhang Y."/>
        </authorList>
    </citation>
    <scope>NUCLEOTIDE SEQUENCE [LARGE SCALE GENOMIC DNA]</scope>
    <source>
        <strain evidence="2">cv. Yunnan</strain>
    </source>
</reference>
<evidence type="ECO:0000313" key="2">
    <source>
        <dbReference type="Proteomes" id="UP001056120"/>
    </source>
</evidence>
<dbReference type="EMBL" id="CM042038">
    <property type="protein sequence ID" value="KAI3732808.1"/>
    <property type="molecule type" value="Genomic_DNA"/>
</dbReference>
<protein>
    <submittedName>
        <fullName evidence="1">Uncharacterized protein</fullName>
    </submittedName>
</protein>
<gene>
    <name evidence="1" type="ORF">L1987_64017</name>
</gene>
<reference evidence="1 2" key="2">
    <citation type="journal article" date="2022" name="Mol. Ecol. Resour.">
        <title>The genomes of chicory, endive, great burdock and yacon provide insights into Asteraceae paleo-polyploidization history and plant inulin production.</title>
        <authorList>
            <person name="Fan W."/>
            <person name="Wang S."/>
            <person name="Wang H."/>
            <person name="Wang A."/>
            <person name="Jiang F."/>
            <person name="Liu H."/>
            <person name="Zhao H."/>
            <person name="Xu D."/>
            <person name="Zhang Y."/>
        </authorList>
    </citation>
    <scope>NUCLEOTIDE SEQUENCE [LARGE SCALE GENOMIC DNA]</scope>
    <source>
        <strain evidence="2">cv. Yunnan</strain>
        <tissue evidence="1">Leaves</tissue>
    </source>
</reference>
<dbReference type="Proteomes" id="UP001056120">
    <property type="component" value="Linkage Group LG21"/>
</dbReference>
<name>A0ACB9CEX1_9ASTR</name>
<keyword evidence="2" id="KW-1185">Reference proteome</keyword>
<comment type="caution">
    <text evidence="1">The sequence shown here is derived from an EMBL/GenBank/DDBJ whole genome shotgun (WGS) entry which is preliminary data.</text>
</comment>